<name>A0A3E5AL10_9FIRM</name>
<comment type="caution">
    <text evidence="1">The sequence shown here is derived from an EMBL/GenBank/DDBJ whole genome shotgun (WGS) entry which is preliminary data.</text>
</comment>
<sequence length="464" mass="53703">MAENKIMSVVTLPLKTEKWQEDILQKRFELCRKIYNNMLHYEMKQLNKVLHDKRYIDSKKIITETYKIADDKEKRARKRTEEYKQAVKISNEVLKEYGLTEYGFKNEVLKQRAVYKTNISSTVAYLSVASPLWAAMDKYLFGNGKTLHYKKYNTLNSMASDGKSGIRMVDKDGKAIFSRESAMPIWINMSVPKGKTLIMPVIIDKKDLYKIEMMSRKLKVIRITRKLCGAKYKYYAQFTVEGRPAIRYDKDGNIKNPVGNGKVGIYIDTTSITLALENGDNKTISLQHDNTSNEKIAELQRYMDNSRRATNPDNYNADGTVKKGITIDGKKSKLRWNYSNGYNRARLELKNLYRVDAENRKLEKQILANKILSYGDNFAINDYPFQYAAMRKKMFNENTLQDEKHKKAGDKIGNNAPATLVVLLDSKLKAKVGAGVTKVQLKDIDYSMENYRERYAQKILEYLQ</sequence>
<proteinExistence type="predicted"/>
<evidence type="ECO:0000313" key="2">
    <source>
        <dbReference type="Proteomes" id="UP000260970"/>
    </source>
</evidence>
<accession>A0A3E5AL10</accession>
<organism evidence="1 2">
    <name type="scientific">Agathobacter rectalis</name>
    <dbReference type="NCBI Taxonomy" id="39491"/>
    <lineage>
        <taxon>Bacteria</taxon>
        <taxon>Bacillati</taxon>
        <taxon>Bacillota</taxon>
        <taxon>Clostridia</taxon>
        <taxon>Lachnospirales</taxon>
        <taxon>Lachnospiraceae</taxon>
        <taxon>Agathobacter</taxon>
    </lineage>
</organism>
<gene>
    <name evidence="1" type="ORF">DXB72_11830</name>
</gene>
<dbReference type="AlphaFoldDB" id="A0A3E5AL10"/>
<dbReference type="EMBL" id="QSUG01000013">
    <property type="protein sequence ID" value="RGN21491.1"/>
    <property type="molecule type" value="Genomic_DNA"/>
</dbReference>
<evidence type="ECO:0000313" key="1">
    <source>
        <dbReference type="EMBL" id="RGN21491.1"/>
    </source>
</evidence>
<dbReference type="RefSeq" id="WP_117690713.1">
    <property type="nucleotide sequence ID" value="NZ_QSUE01000011.1"/>
</dbReference>
<protein>
    <submittedName>
        <fullName evidence="1">Uncharacterized protein</fullName>
    </submittedName>
</protein>
<reference evidence="1 2" key="1">
    <citation type="submission" date="2018-08" db="EMBL/GenBank/DDBJ databases">
        <title>A genome reference for cultivated species of the human gut microbiota.</title>
        <authorList>
            <person name="Zou Y."/>
            <person name="Xue W."/>
            <person name="Luo G."/>
        </authorList>
    </citation>
    <scope>NUCLEOTIDE SEQUENCE [LARGE SCALE GENOMIC DNA]</scope>
    <source>
        <strain evidence="1 2">OM05-6AA</strain>
    </source>
</reference>
<dbReference type="Proteomes" id="UP000260970">
    <property type="component" value="Unassembled WGS sequence"/>
</dbReference>